<evidence type="ECO:0000256" key="2">
    <source>
        <dbReference type="SAM" id="MobiDB-lite"/>
    </source>
</evidence>
<evidence type="ECO:0000313" key="3">
    <source>
        <dbReference type="EMBL" id="MDX8473429.1"/>
    </source>
</evidence>
<evidence type="ECO:0000313" key="4">
    <source>
        <dbReference type="Proteomes" id="UP001271780"/>
    </source>
</evidence>
<comment type="caution">
    <text evidence="3">The sequence shown here is derived from an EMBL/GenBank/DDBJ whole genome shotgun (WGS) entry which is preliminary data.</text>
</comment>
<evidence type="ECO:0008006" key="5">
    <source>
        <dbReference type="Google" id="ProtNLM"/>
    </source>
</evidence>
<dbReference type="SUPFAM" id="SSF51735">
    <property type="entry name" value="NAD(P)-binding Rossmann-fold domains"/>
    <property type="match status" value="1"/>
</dbReference>
<name>A0ABU4XF67_9HYPH</name>
<protein>
    <recommendedName>
        <fullName evidence="5">Ornithine cyclodeaminase</fullName>
    </recommendedName>
</protein>
<comment type="similarity">
    <text evidence="1">Belongs to the ornithine cyclodeaminase/mu-crystallin family.</text>
</comment>
<dbReference type="InterPro" id="IPR036291">
    <property type="entry name" value="NAD(P)-bd_dom_sf"/>
</dbReference>
<feature type="region of interest" description="Disordered" evidence="2">
    <location>
        <begin position="1"/>
        <end position="37"/>
    </location>
</feature>
<dbReference type="Gene3D" id="3.40.50.720">
    <property type="entry name" value="NAD(P)-binding Rossmann-like Domain"/>
    <property type="match status" value="1"/>
</dbReference>
<organism evidence="3 4">
    <name type="scientific">Mesorhizobium dulcispinae</name>
    <dbReference type="NCBI Taxonomy" id="3072316"/>
    <lineage>
        <taxon>Bacteria</taxon>
        <taxon>Pseudomonadati</taxon>
        <taxon>Pseudomonadota</taxon>
        <taxon>Alphaproteobacteria</taxon>
        <taxon>Hyphomicrobiales</taxon>
        <taxon>Phyllobacteriaceae</taxon>
        <taxon>Mesorhizobium</taxon>
    </lineage>
</organism>
<dbReference type="Proteomes" id="UP001271780">
    <property type="component" value="Unassembled WGS sequence"/>
</dbReference>
<dbReference type="EMBL" id="JAVIIZ010000008">
    <property type="protein sequence ID" value="MDX8473429.1"/>
    <property type="molecule type" value="Genomic_DNA"/>
</dbReference>
<dbReference type="Pfam" id="PF02423">
    <property type="entry name" value="OCD_Mu_crystall"/>
    <property type="match status" value="1"/>
</dbReference>
<dbReference type="Gene3D" id="3.30.1780.10">
    <property type="entry name" value="ornithine cyclodeaminase, domain 1"/>
    <property type="match status" value="1"/>
</dbReference>
<keyword evidence="4" id="KW-1185">Reference proteome</keyword>
<reference evidence="3 4" key="1">
    <citation type="submission" date="2023-08" db="EMBL/GenBank/DDBJ databases">
        <title>Implementing the SeqCode for naming new Mesorhizobium species isolated from Vachellia karroo root nodules.</title>
        <authorList>
            <person name="Van Lill M."/>
        </authorList>
    </citation>
    <scope>NUCLEOTIDE SEQUENCE [LARGE SCALE GENOMIC DNA]</scope>
    <source>
        <strain evidence="3 4">VK23A</strain>
    </source>
</reference>
<dbReference type="InterPro" id="IPR023401">
    <property type="entry name" value="ODC_N"/>
</dbReference>
<proteinExistence type="inferred from homology"/>
<sequence length="91" mass="10013">MPGRQGDREGLDRLPVFDRNGQHRGKQSRHLGLQRGRASALISPNHIRSTLAQLARAEIKGRRNQQQITFFKAVGSGLADLVAAKLVFASL</sequence>
<gene>
    <name evidence="3" type="ORF">RFM27_15225</name>
</gene>
<evidence type="ECO:0000256" key="1">
    <source>
        <dbReference type="ARBA" id="ARBA00008903"/>
    </source>
</evidence>
<dbReference type="InterPro" id="IPR003462">
    <property type="entry name" value="ODC_Mu_crystall"/>
</dbReference>
<feature type="compositionally biased region" description="Basic and acidic residues" evidence="2">
    <location>
        <begin position="1"/>
        <end position="16"/>
    </location>
</feature>
<dbReference type="RefSeq" id="WP_320316720.1">
    <property type="nucleotide sequence ID" value="NZ_JAVIIX010000006.1"/>
</dbReference>
<accession>A0ABU4XF67</accession>